<proteinExistence type="predicted"/>
<evidence type="ECO:0000313" key="2">
    <source>
        <dbReference type="Proteomes" id="UP000324233"/>
    </source>
</evidence>
<sequence>MPAPDRLGRRRGSSLTIVLLFLALLFSLWAAVHRTTASFLRSETARVRRDELDAGALDAIGLAALYLEKNPGMARVRASYGVTVQGTDFTVTFLPGADGVGWSVEAARGTYPVGLPTMPPK</sequence>
<dbReference type="AlphaFoldDB" id="A0A5B9W5D9"/>
<keyword evidence="2" id="KW-1185">Reference proteome</keyword>
<evidence type="ECO:0000313" key="1">
    <source>
        <dbReference type="EMBL" id="QEH35852.1"/>
    </source>
</evidence>
<organism evidence="1 2">
    <name type="scientific">Aquisphaera giovannonii</name>
    <dbReference type="NCBI Taxonomy" id="406548"/>
    <lineage>
        <taxon>Bacteria</taxon>
        <taxon>Pseudomonadati</taxon>
        <taxon>Planctomycetota</taxon>
        <taxon>Planctomycetia</taxon>
        <taxon>Isosphaerales</taxon>
        <taxon>Isosphaeraceae</taxon>
        <taxon>Aquisphaera</taxon>
    </lineage>
</organism>
<dbReference type="EMBL" id="CP042997">
    <property type="protein sequence ID" value="QEH35852.1"/>
    <property type="molecule type" value="Genomic_DNA"/>
</dbReference>
<reference evidence="1 2" key="1">
    <citation type="submission" date="2019-08" db="EMBL/GenBank/DDBJ databases">
        <title>Deep-cultivation of Planctomycetes and their phenomic and genomic characterization uncovers novel biology.</title>
        <authorList>
            <person name="Wiegand S."/>
            <person name="Jogler M."/>
            <person name="Boedeker C."/>
            <person name="Pinto D."/>
            <person name="Vollmers J."/>
            <person name="Rivas-Marin E."/>
            <person name="Kohn T."/>
            <person name="Peeters S.H."/>
            <person name="Heuer A."/>
            <person name="Rast P."/>
            <person name="Oberbeckmann S."/>
            <person name="Bunk B."/>
            <person name="Jeske O."/>
            <person name="Meyerdierks A."/>
            <person name="Storesund J.E."/>
            <person name="Kallscheuer N."/>
            <person name="Luecker S."/>
            <person name="Lage O.M."/>
            <person name="Pohl T."/>
            <person name="Merkel B.J."/>
            <person name="Hornburger P."/>
            <person name="Mueller R.-W."/>
            <person name="Bruemmer F."/>
            <person name="Labrenz M."/>
            <person name="Spormann A.M."/>
            <person name="Op den Camp H."/>
            <person name="Overmann J."/>
            <person name="Amann R."/>
            <person name="Jetten M.S.M."/>
            <person name="Mascher T."/>
            <person name="Medema M.H."/>
            <person name="Devos D.P."/>
            <person name="Kaster A.-K."/>
            <person name="Ovreas L."/>
            <person name="Rohde M."/>
            <person name="Galperin M.Y."/>
            <person name="Jogler C."/>
        </authorList>
    </citation>
    <scope>NUCLEOTIDE SEQUENCE [LARGE SCALE GENOMIC DNA]</scope>
    <source>
        <strain evidence="1 2">OJF2</strain>
    </source>
</reference>
<gene>
    <name evidence="1" type="ORF">OJF2_44090</name>
</gene>
<protein>
    <submittedName>
        <fullName evidence="1">Uncharacterized protein</fullName>
    </submittedName>
</protein>
<dbReference type="KEGG" id="agv:OJF2_44090"/>
<accession>A0A5B9W5D9</accession>
<name>A0A5B9W5D9_9BACT</name>
<dbReference type="Proteomes" id="UP000324233">
    <property type="component" value="Chromosome"/>
</dbReference>